<dbReference type="SMART" id="SM00240">
    <property type="entry name" value="FHA"/>
    <property type="match status" value="1"/>
</dbReference>
<dbReference type="InterPro" id="IPR011009">
    <property type="entry name" value="Kinase-like_dom_sf"/>
</dbReference>
<dbReference type="InterPro" id="IPR008984">
    <property type="entry name" value="SMAD_FHA_dom_sf"/>
</dbReference>
<feature type="compositionally biased region" description="Basic and acidic residues" evidence="11">
    <location>
        <begin position="1491"/>
        <end position="1502"/>
    </location>
</feature>
<evidence type="ECO:0000256" key="10">
    <source>
        <dbReference type="PROSITE-ProRule" id="PRU10141"/>
    </source>
</evidence>
<proteinExistence type="inferred from homology"/>
<dbReference type="GO" id="GO:0005524">
    <property type="term" value="F:ATP binding"/>
    <property type="evidence" value="ECO:0007669"/>
    <property type="project" value="UniProtKB-UniRule"/>
</dbReference>
<dbReference type="GO" id="GO:0004674">
    <property type="term" value="F:protein serine/threonine kinase activity"/>
    <property type="evidence" value="ECO:0007669"/>
    <property type="project" value="UniProtKB-KW"/>
</dbReference>
<feature type="domain" description="Protein kinase" evidence="13">
    <location>
        <begin position="569"/>
        <end position="856"/>
    </location>
</feature>
<dbReference type="Gene3D" id="1.10.510.10">
    <property type="entry name" value="Transferase(Phosphotransferase) domain 1"/>
    <property type="match status" value="1"/>
</dbReference>
<dbReference type="OrthoDB" id="504170at2759"/>
<dbReference type="Pfam" id="PF00069">
    <property type="entry name" value="Pkinase"/>
    <property type="match status" value="1"/>
</dbReference>
<dbReference type="Proteomes" id="UP000664203">
    <property type="component" value="Unassembled WGS sequence"/>
</dbReference>
<feature type="region of interest" description="Disordered" evidence="11">
    <location>
        <begin position="1157"/>
        <end position="1192"/>
    </location>
</feature>
<organism evidence="14 15">
    <name type="scientific">Alectoria fallacina</name>
    <dbReference type="NCBI Taxonomy" id="1903189"/>
    <lineage>
        <taxon>Eukaryota</taxon>
        <taxon>Fungi</taxon>
        <taxon>Dikarya</taxon>
        <taxon>Ascomycota</taxon>
        <taxon>Pezizomycotina</taxon>
        <taxon>Lecanoromycetes</taxon>
        <taxon>OSLEUM clade</taxon>
        <taxon>Lecanoromycetidae</taxon>
        <taxon>Lecanorales</taxon>
        <taxon>Lecanorineae</taxon>
        <taxon>Parmeliaceae</taxon>
        <taxon>Alectoria</taxon>
    </lineage>
</organism>
<evidence type="ECO:0000256" key="2">
    <source>
        <dbReference type="ARBA" id="ARBA00022527"/>
    </source>
</evidence>
<sequence length="1516" mass="166499">MSFVARNNPTEGKNHRSRFSLYEDDNADSHEEYQSTRSELPAEVPDSQPDSYLPAEIPDSQPDPYLQAEIFDSQPDPYLLAEISDFQPDPYLPAEIPDSQSDVNYHEDLPFGDPDYSEVSSQLPAPDHSDLHLGDANAFDLGDYDLGEETLNPHNFTLYNQEKIESHVNKFYRLRREEVGDIVYDKATSSPSSKDTVITPGGTRLTERRKGRIPLHEEGIDCNGRLPIHATQYKTFVDMEEAGTQPATQPVVRTEGFNSMLSEQDESDVICILLPTSPAAHEAVELTAHAAPQHILQNRGMSHVYEAPDEDMTTGGDTRPGDDSDDFEDLNVQLPDPNQANWDGPAMDIALRFSSKVHSLGLGFVFGRNPARCDLLLSNNDTDIISNRHFRIFMKNNGSLMIEDTSTNGTIIDDVVLHGPKSTDANRESLRTLCNGGTIEIPLRGKQPGLGKQYGQSIRFSVKMPLRSESGLEKYEQNCRAYIKCVEQAERQYGFLAEAARNGNAPVVPPVRFKAPTHLLLPPVLTQKQIPMYALPQGVWSATSPRTPLLAAATGGNSHGMHWNGLPKYNFVGFIGSGAFASVYKLSSKRDGSVFAVKQLDKSRFAKDMKEKSLSSKIYNELNVIKGLRHPNIVKYVDHHETTHWLFIVMEYVRYGDLTTWTRAGTPMPEYMTMHVARQILQAIVYLHQRGITHRDLKPDNVLMESDCPYVFKLSDFGLSKIVTNNETFLKTFCGTMMYCAPEVYPGYQRVKGSLPFKRSRPNSKYDHTFPYEHSVDIWGLGAVLYHLLSGEPPYTAGHDPQGEEMLWNVMHSPVNWERLRMVGVSPLAIDFLSRMLVTDASERAPDGELLDHPWVCVTEGPADASDCVLSDPGERFVNAASQLSIGDEEDDRAEGPVGDATEDSRASKRARAWVPDMTRNVWGETASMVARNQQQENRADQPPLDMTRPPPPPIPAYNVGSQPQPNRLFGEIGTSALASSGALGLEGNRALQVHGPAAGNYDVSSDALYNDSRAGSPEGASAANVSNIHAGSQQNTNRGTTQDNVQNSQLFPGPTHSGGASSLLGTEALVGRLNMASTGSGASARAENGKPATPHLSQGHDSSSPQPGSKYSSQDMLPPEIEGASKRPKTAGVEQPPGEFPKMFEGYSAARRASVEDLRQKSMSPMSRPGSGGSNYGGHQDGQQSRGAYKSNYDLPTTAFNSRESSQHFGAEDDIIMSKDEDSEDEVLRLEEALAAAKAKKAAKLASRNNSRPSTRPISRASSRPASSHVDPTSTIHPPMAGSAIFDATAHPAQTATASFVKPPLRFGNLQPTRGSIHTPAIYITQRLTTYGRAHESTFVHPVSKDNRISKQALDIQMWYPGIEADIDAGNKNWMNHPKLEAILSTRSSIYVLVNGVKLKKGKGEYLWGRLRTGDEISVVEPKIGATSAEEKEYLRFRCEFFVGISKNIRKPGEKAFVVEVEKDKFKVAEDRKSRESTVALVASKNGEGAGKDKGKGREIDESAVGSSNKNTGKS</sequence>
<dbReference type="SUPFAM" id="SSF49879">
    <property type="entry name" value="SMAD/FHA domain"/>
    <property type="match status" value="1"/>
</dbReference>
<evidence type="ECO:0000256" key="3">
    <source>
        <dbReference type="ARBA" id="ARBA00022679"/>
    </source>
</evidence>
<feature type="region of interest" description="Disordered" evidence="11">
    <location>
        <begin position="1080"/>
        <end position="1145"/>
    </location>
</feature>
<keyword evidence="15" id="KW-1185">Reference proteome</keyword>
<feature type="region of interest" description="Disordered" evidence="11">
    <location>
        <begin position="1242"/>
        <end position="1282"/>
    </location>
</feature>
<comment type="caution">
    <text evidence="14">The sequence shown here is derived from an EMBL/GenBank/DDBJ whole genome shotgun (WGS) entry which is preliminary data.</text>
</comment>
<keyword evidence="2" id="KW-0723">Serine/threonine-protein kinase</keyword>
<keyword evidence="6 8" id="KW-0067">ATP-binding</keyword>
<feature type="active site" description="Proton acceptor" evidence="7">
    <location>
        <position position="696"/>
    </location>
</feature>
<dbReference type="PROSITE" id="PS50006">
    <property type="entry name" value="FHA_DOMAIN"/>
    <property type="match status" value="1"/>
</dbReference>
<dbReference type="Gene3D" id="2.60.200.20">
    <property type="match status" value="2"/>
</dbReference>
<feature type="compositionally biased region" description="Polar residues" evidence="11">
    <location>
        <begin position="1"/>
        <end position="11"/>
    </location>
</feature>
<dbReference type="PROSITE" id="PS00107">
    <property type="entry name" value="PROTEIN_KINASE_ATP"/>
    <property type="match status" value="1"/>
</dbReference>
<dbReference type="InterPro" id="IPR000719">
    <property type="entry name" value="Prot_kinase_dom"/>
</dbReference>
<feature type="region of interest" description="Disordered" evidence="11">
    <location>
        <begin position="1032"/>
        <end position="1063"/>
    </location>
</feature>
<dbReference type="Pfam" id="PF00498">
    <property type="entry name" value="FHA"/>
    <property type="match status" value="1"/>
</dbReference>
<feature type="binding site" evidence="8">
    <location>
        <position position="716"/>
    </location>
    <ligand>
        <name>ATP</name>
        <dbReference type="ChEBI" id="CHEBI:30616"/>
    </ligand>
</feature>
<feature type="region of interest" description="Disordered" evidence="11">
    <location>
        <begin position="89"/>
        <end position="123"/>
    </location>
</feature>
<feature type="region of interest" description="Disordered" evidence="11">
    <location>
        <begin position="933"/>
        <end position="970"/>
    </location>
</feature>
<name>A0A8H3F0S6_9LECA</name>
<dbReference type="PROSITE" id="PS00108">
    <property type="entry name" value="PROTEIN_KINASE_ST"/>
    <property type="match status" value="1"/>
</dbReference>
<keyword evidence="3" id="KW-0808">Transferase</keyword>
<evidence type="ECO:0000313" key="14">
    <source>
        <dbReference type="EMBL" id="CAF9916009.1"/>
    </source>
</evidence>
<feature type="cross-link" description="Glycyl lysine isopeptide (Lys-Gly) (interchain with G-Cter in SUMO2)" evidence="9">
    <location>
        <position position="698"/>
    </location>
</feature>
<accession>A0A8H3F0S6</accession>
<gene>
    <name evidence="14" type="ORF">ALECFALPRED_010468</name>
</gene>
<evidence type="ECO:0000259" key="12">
    <source>
        <dbReference type="PROSITE" id="PS50006"/>
    </source>
</evidence>
<feature type="domain" description="FHA" evidence="12">
    <location>
        <begin position="364"/>
        <end position="417"/>
    </location>
</feature>
<feature type="region of interest" description="Disordered" evidence="11">
    <location>
        <begin position="307"/>
        <end position="328"/>
    </location>
</feature>
<feature type="compositionally biased region" description="Low complexity" evidence="11">
    <location>
        <begin position="1103"/>
        <end position="1115"/>
    </location>
</feature>
<dbReference type="InterPro" id="IPR000253">
    <property type="entry name" value="FHA_dom"/>
</dbReference>
<dbReference type="InterPro" id="IPR008271">
    <property type="entry name" value="Ser/Thr_kinase_AS"/>
</dbReference>
<feature type="compositionally biased region" description="Low complexity" evidence="11">
    <location>
        <begin position="1252"/>
        <end position="1269"/>
    </location>
</feature>
<evidence type="ECO:0000256" key="5">
    <source>
        <dbReference type="ARBA" id="ARBA00022777"/>
    </source>
</evidence>
<reference evidence="14" key="1">
    <citation type="submission" date="2021-03" db="EMBL/GenBank/DDBJ databases">
        <authorList>
            <person name="Tagirdzhanova G."/>
        </authorList>
    </citation>
    <scope>NUCLEOTIDE SEQUENCE</scope>
</reference>
<evidence type="ECO:0000256" key="4">
    <source>
        <dbReference type="ARBA" id="ARBA00022741"/>
    </source>
</evidence>
<feature type="compositionally biased region" description="Gly residues" evidence="11">
    <location>
        <begin position="1171"/>
        <end position="1181"/>
    </location>
</feature>
<evidence type="ECO:0000256" key="6">
    <source>
        <dbReference type="ARBA" id="ARBA00022840"/>
    </source>
</evidence>
<evidence type="ECO:0000256" key="1">
    <source>
        <dbReference type="ARBA" id="ARBA00005575"/>
    </source>
</evidence>
<protein>
    <submittedName>
        <fullName evidence="14">Uncharacterized protein</fullName>
    </submittedName>
</protein>
<comment type="similarity">
    <text evidence="1">Belongs to the protein kinase superfamily. CAMK Ser/Thr protein kinase family. CHEK2 subfamily.</text>
</comment>
<feature type="region of interest" description="Disordered" evidence="11">
    <location>
        <begin position="882"/>
        <end position="911"/>
    </location>
</feature>
<dbReference type="InterPro" id="IPR030616">
    <property type="entry name" value="Aur-like"/>
</dbReference>
<feature type="region of interest" description="Disordered" evidence="11">
    <location>
        <begin position="1"/>
        <end position="65"/>
    </location>
</feature>
<evidence type="ECO:0000256" key="8">
    <source>
        <dbReference type="PIRSR" id="PIRSR630616-2"/>
    </source>
</evidence>
<feature type="compositionally biased region" description="Polar residues" evidence="11">
    <location>
        <begin position="1032"/>
        <end position="1051"/>
    </location>
</feature>
<dbReference type="EMBL" id="CAJPDR010000087">
    <property type="protein sequence ID" value="CAF9916009.1"/>
    <property type="molecule type" value="Genomic_DNA"/>
</dbReference>
<keyword evidence="5" id="KW-0418">Kinase</keyword>
<feature type="compositionally biased region" description="Polar residues" evidence="11">
    <location>
        <begin position="1506"/>
        <end position="1516"/>
    </location>
</feature>
<dbReference type="PROSITE" id="PS50011">
    <property type="entry name" value="PROTEIN_KINASE_DOM"/>
    <property type="match status" value="1"/>
</dbReference>
<dbReference type="PANTHER" id="PTHR24350">
    <property type="entry name" value="SERINE/THREONINE-PROTEIN KINASE IAL-RELATED"/>
    <property type="match status" value="1"/>
</dbReference>
<dbReference type="SUPFAM" id="SSF56112">
    <property type="entry name" value="Protein kinase-like (PK-like)"/>
    <property type="match status" value="1"/>
</dbReference>
<evidence type="ECO:0000256" key="11">
    <source>
        <dbReference type="SAM" id="MobiDB-lite"/>
    </source>
</evidence>
<evidence type="ECO:0000313" key="15">
    <source>
        <dbReference type="Proteomes" id="UP000664203"/>
    </source>
</evidence>
<feature type="region of interest" description="Disordered" evidence="11">
    <location>
        <begin position="1473"/>
        <end position="1516"/>
    </location>
</feature>
<feature type="binding site" evidence="8 10">
    <location>
        <position position="598"/>
    </location>
    <ligand>
        <name>ATP</name>
        <dbReference type="ChEBI" id="CHEBI:30616"/>
    </ligand>
</feature>
<evidence type="ECO:0000259" key="13">
    <source>
        <dbReference type="PROSITE" id="PS50011"/>
    </source>
</evidence>
<keyword evidence="4 8" id="KW-0547">Nucleotide-binding</keyword>
<dbReference type="SMART" id="SM00220">
    <property type="entry name" value="S_TKc"/>
    <property type="match status" value="1"/>
</dbReference>
<dbReference type="InterPro" id="IPR017441">
    <property type="entry name" value="Protein_kinase_ATP_BS"/>
</dbReference>
<evidence type="ECO:0000256" key="7">
    <source>
        <dbReference type="PIRSR" id="PIRSR630616-1"/>
    </source>
</evidence>
<evidence type="ECO:0000256" key="9">
    <source>
        <dbReference type="PIRSR" id="PIRSR630616-3"/>
    </source>
</evidence>